<protein>
    <submittedName>
        <fullName evidence="1">Uncharacterized protein</fullName>
    </submittedName>
</protein>
<gene>
    <name evidence="1" type="ORF">J2Z37_005043</name>
</gene>
<evidence type="ECO:0000313" key="2">
    <source>
        <dbReference type="Proteomes" id="UP001519343"/>
    </source>
</evidence>
<dbReference type="EMBL" id="JAGGKT010000036">
    <property type="protein sequence ID" value="MBP1935023.1"/>
    <property type="molecule type" value="Genomic_DNA"/>
</dbReference>
<name>A0ABS4GXN3_9BACL</name>
<reference evidence="1 2" key="1">
    <citation type="submission" date="2021-03" db="EMBL/GenBank/DDBJ databases">
        <title>Genomic Encyclopedia of Type Strains, Phase IV (KMG-IV): sequencing the most valuable type-strain genomes for metagenomic binning, comparative biology and taxonomic classification.</title>
        <authorList>
            <person name="Goeker M."/>
        </authorList>
    </citation>
    <scope>NUCLEOTIDE SEQUENCE [LARGE SCALE GENOMIC DNA]</scope>
    <source>
        <strain evidence="1 2">DSM 24738</strain>
    </source>
</reference>
<keyword evidence="2" id="KW-1185">Reference proteome</keyword>
<sequence length="202" mass="23866">MKILSNFNLELLHNKFDSYVGKYSNPEEAIMSAINGIDVELFGVRRYDKLTGELIFENLDTGITKAECCFGNQYIGELFQDYIDRETVKPDNDFILSVKNEAKIHIINNLKRIFKEQIGLTRLKVKPEGWQKERVAKYTIRNHIELERFIHRTINIAHEECWIVNEDKEMMELGKIHETYYGAMNWHDIIFEAQTRSFRRSA</sequence>
<organism evidence="1 2">
    <name type="scientific">Ammoniphilus resinae</name>
    <dbReference type="NCBI Taxonomy" id="861532"/>
    <lineage>
        <taxon>Bacteria</taxon>
        <taxon>Bacillati</taxon>
        <taxon>Bacillota</taxon>
        <taxon>Bacilli</taxon>
        <taxon>Bacillales</taxon>
        <taxon>Paenibacillaceae</taxon>
        <taxon>Aneurinibacillus group</taxon>
        <taxon>Ammoniphilus</taxon>
    </lineage>
</organism>
<evidence type="ECO:0000313" key="1">
    <source>
        <dbReference type="EMBL" id="MBP1935023.1"/>
    </source>
</evidence>
<accession>A0ABS4GXN3</accession>
<comment type="caution">
    <text evidence="1">The sequence shown here is derived from an EMBL/GenBank/DDBJ whole genome shotgun (WGS) entry which is preliminary data.</text>
</comment>
<dbReference type="RefSeq" id="WP_209812986.1">
    <property type="nucleotide sequence ID" value="NZ_JAGGKT010000036.1"/>
</dbReference>
<proteinExistence type="predicted"/>
<dbReference type="Proteomes" id="UP001519343">
    <property type="component" value="Unassembled WGS sequence"/>
</dbReference>